<dbReference type="SMART" id="SM00249">
    <property type="entry name" value="PHD"/>
    <property type="match status" value="1"/>
</dbReference>
<keyword evidence="1" id="KW-0479">Metal-binding</keyword>
<evidence type="ECO:0000256" key="1">
    <source>
        <dbReference type="ARBA" id="ARBA00022723"/>
    </source>
</evidence>
<dbReference type="InterPro" id="IPR056511">
    <property type="entry name" value="IDM1_C"/>
</dbReference>
<dbReference type="InterPro" id="IPR042163">
    <property type="entry name" value="PHF12"/>
</dbReference>
<evidence type="ECO:0000256" key="2">
    <source>
        <dbReference type="ARBA" id="ARBA00022771"/>
    </source>
</evidence>
<dbReference type="Pfam" id="PF23209">
    <property type="entry name" value="IDM1_C"/>
    <property type="match status" value="1"/>
</dbReference>
<gene>
    <name evidence="7" type="primary">LOC104606694</name>
</gene>
<dbReference type="InterPro" id="IPR008395">
    <property type="entry name" value="Agenet-like_dom"/>
</dbReference>
<dbReference type="InterPro" id="IPR059153">
    <property type="entry name" value="NSD_PHD-1st"/>
</dbReference>
<dbReference type="GO" id="GO:0008270">
    <property type="term" value="F:zinc ion binding"/>
    <property type="evidence" value="ECO:0007669"/>
    <property type="project" value="UniProtKB-KW"/>
</dbReference>
<feature type="domain" description="PHD-type" evidence="5">
    <location>
        <begin position="698"/>
        <end position="743"/>
    </location>
</feature>
<dbReference type="CDD" id="cd15568">
    <property type="entry name" value="PHD5_NSD"/>
    <property type="match status" value="1"/>
</dbReference>
<dbReference type="InterPro" id="IPR019786">
    <property type="entry name" value="Zinc_finger_PHD-type_CS"/>
</dbReference>
<dbReference type="GO" id="GO:0003714">
    <property type="term" value="F:transcription corepressor activity"/>
    <property type="evidence" value="ECO:0000318"/>
    <property type="project" value="GO_Central"/>
</dbReference>
<proteinExistence type="predicted"/>
<keyword evidence="6" id="KW-1185">Reference proteome</keyword>
<accession>A0A1U8ARI1</accession>
<dbReference type="InterPro" id="IPR013083">
    <property type="entry name" value="Znf_RING/FYVE/PHD"/>
</dbReference>
<dbReference type="Proteomes" id="UP000189703">
    <property type="component" value="Unplaced"/>
</dbReference>
<dbReference type="eggNOG" id="ENOG502QW1Y">
    <property type="taxonomic scope" value="Eukaryota"/>
</dbReference>
<dbReference type="Gene3D" id="3.30.40.10">
    <property type="entry name" value="Zinc/RING finger domain, C3HC4 (zinc finger)"/>
    <property type="match status" value="1"/>
</dbReference>
<dbReference type="InParanoid" id="A0A1U8ARI1"/>
<dbReference type="GO" id="GO:0005634">
    <property type="term" value="C:nucleus"/>
    <property type="evidence" value="ECO:0000318"/>
    <property type="project" value="GO_Central"/>
</dbReference>
<dbReference type="InterPro" id="IPR001965">
    <property type="entry name" value="Znf_PHD"/>
</dbReference>
<dbReference type="SUPFAM" id="SSF55729">
    <property type="entry name" value="Acyl-CoA N-acyltransferases (Nat)"/>
    <property type="match status" value="1"/>
</dbReference>
<dbReference type="CDD" id="cd20405">
    <property type="entry name" value="Tudor_Agenet_AtDUF_rpt1_3"/>
    <property type="match status" value="1"/>
</dbReference>
<dbReference type="GeneID" id="104606694"/>
<dbReference type="InterPro" id="IPR011011">
    <property type="entry name" value="Znf_FYVE_PHD"/>
</dbReference>
<keyword evidence="2 4" id="KW-0863">Zinc-finger</keyword>
<dbReference type="RefSeq" id="XP_010270326.1">
    <property type="nucleotide sequence ID" value="XM_010272024.2"/>
</dbReference>
<evidence type="ECO:0000256" key="4">
    <source>
        <dbReference type="PROSITE-ProRule" id="PRU00146"/>
    </source>
</evidence>
<dbReference type="Pfam" id="PF23011">
    <property type="entry name" value="PHD-1st_NSD"/>
    <property type="match status" value="1"/>
</dbReference>
<dbReference type="KEGG" id="nnu:104606694"/>
<evidence type="ECO:0000259" key="5">
    <source>
        <dbReference type="PROSITE" id="PS50016"/>
    </source>
</evidence>
<evidence type="ECO:0000256" key="3">
    <source>
        <dbReference type="ARBA" id="ARBA00022833"/>
    </source>
</evidence>
<dbReference type="OrthoDB" id="429143at2759"/>
<name>A0A1U8ARI1_NELNU</name>
<dbReference type="OMA" id="HIYTRRC"/>
<dbReference type="SMART" id="SM00743">
    <property type="entry name" value="Agenet"/>
    <property type="match status" value="2"/>
</dbReference>
<dbReference type="InterPro" id="IPR016181">
    <property type="entry name" value="Acyl_CoA_acyltransferase"/>
</dbReference>
<dbReference type="Pfam" id="PF05641">
    <property type="entry name" value="Agenet"/>
    <property type="match status" value="1"/>
</dbReference>
<dbReference type="InterPro" id="IPR014002">
    <property type="entry name" value="Agenet_dom_plant"/>
</dbReference>
<dbReference type="PROSITE" id="PS50016">
    <property type="entry name" value="ZF_PHD_2"/>
    <property type="match status" value="1"/>
</dbReference>
<evidence type="ECO:0000313" key="6">
    <source>
        <dbReference type="Proteomes" id="UP000189703"/>
    </source>
</evidence>
<dbReference type="PANTHER" id="PTHR46309">
    <property type="entry name" value="PHD FINGER PROTEIN 12"/>
    <property type="match status" value="1"/>
</dbReference>
<dbReference type="GO" id="GO:0006357">
    <property type="term" value="P:regulation of transcription by RNA polymerase II"/>
    <property type="evidence" value="ECO:0000318"/>
    <property type="project" value="GO_Central"/>
</dbReference>
<keyword evidence="3" id="KW-0862">Zinc</keyword>
<dbReference type="AlphaFoldDB" id="A0A1U8ARI1"/>
<dbReference type="STRING" id="4432.A0A1U8ARI1"/>
<reference evidence="7" key="1">
    <citation type="submission" date="2025-08" db="UniProtKB">
        <authorList>
            <consortium name="RefSeq"/>
        </authorList>
    </citation>
    <scope>IDENTIFICATION</scope>
</reference>
<dbReference type="InterPro" id="IPR019787">
    <property type="entry name" value="Znf_PHD-finger"/>
</dbReference>
<sequence>MNQRKLLLRNKVEVRQFEEGLRGSWHPGIVVAVSDLSRSVEYDELLCDKGESKLVEAIPVTKAVEGLCLRHRVRTTYRGCIRPPPPPLSTKTCQRKLTYGLCVDAFYEDAWWEGVVFDQEEGSEERSVFFPDEGDERKFKVDDLRISRDWDEFSGGWRDRGTWVLMGLAEELERDTPLSAFVKKLWYNLRVNAGFVEMISEWTCGIKILWSKYLMQVAMEIAVESSRQVLLPPNLPAGVSRKKGKKSKNSKQIDTHLLLRAPDFQQGSCNSFHIDTSINNVKSSPVLPKQKKQSIDLQWVLQGIHNQGTGNACMANNSRGKNVKAVNNSPKEINKTVTKGRNSKRPKKSKVNSCSQAVVVEKENSESILVDCSGQAKKLSLILLPQQENEPLKLRLKILEPESLVISSGKEEIVNDASLVHSNATTESTCDPVPFDFSAQCKRKISGIVQPKEKKKPVKKILTPKKPKGLVIHETKDKGLLVDTSGTGNEMSTDVFFKQCNVVGKDNRKPIPIDCLGQRKRRVLCVPPNNKKLSAQTKKTVEKPKDLLLHQTKDNESLVDHLTGKSEKALQSNHSVLERQNLMEPNQTGNMNILTVAFPISHERRKRKASFSVTRKNNCLHARKRAFQEIQQVSVNIKSQSEEDEGAIDLSLNRADGYIKRCCHSLLSSNSDKMVRLKNMVSCPQKRRKKYHSSQQSDAVCFVCHFGGMLILCDYCPSSYHLSCIDLKDVPEGKWYCPSCRCGICDSRDANTDGQSFTEICYQCTRQYHKECLGRMKLLATRSCSAETFCSQNCLQIFKHLQQILGKPNPTSVKGLYWTILRSGRNDCSVHDSSSRMHINIKLSRAVDVMHECFEPIIEPHTKRNIVGDVLLNRVSNIRRLNFNGFYTMVLQKRDELISVATVRVHGQMVAEMPLIATRFQHRQQGMCHLLVNELEKMLSRLGVERLVLPAIPQRTQTWKTSFGFTEMPIEDRLDLMGYPFLGFQGTTMCQKFLPRPSRIVKSRGKSRRLRERLLENFVENYVGDCKQRFSGFCYERKLRKNLGKRT</sequence>
<dbReference type="PROSITE" id="PS01359">
    <property type="entry name" value="ZF_PHD_1"/>
    <property type="match status" value="1"/>
</dbReference>
<protein>
    <submittedName>
        <fullName evidence="7">Uncharacterized protein LOC104606694</fullName>
    </submittedName>
</protein>
<dbReference type="SUPFAM" id="SSF57903">
    <property type="entry name" value="FYVE/PHD zinc finger"/>
    <property type="match status" value="1"/>
</dbReference>
<dbReference type="PANTHER" id="PTHR46309:SF14">
    <property type="entry name" value="PHD-TYPE DOMAIN-CONTAINING PROTEIN"/>
    <property type="match status" value="1"/>
</dbReference>
<organism evidence="6 7">
    <name type="scientific">Nelumbo nucifera</name>
    <name type="common">Sacred lotus</name>
    <dbReference type="NCBI Taxonomy" id="4432"/>
    <lineage>
        <taxon>Eukaryota</taxon>
        <taxon>Viridiplantae</taxon>
        <taxon>Streptophyta</taxon>
        <taxon>Embryophyta</taxon>
        <taxon>Tracheophyta</taxon>
        <taxon>Spermatophyta</taxon>
        <taxon>Magnoliopsida</taxon>
        <taxon>Proteales</taxon>
        <taxon>Nelumbonaceae</taxon>
        <taxon>Nelumbo</taxon>
    </lineage>
</organism>
<evidence type="ECO:0000313" key="7">
    <source>
        <dbReference type="RefSeq" id="XP_010270326.1"/>
    </source>
</evidence>